<dbReference type="NCBIfam" id="TIGR02668">
    <property type="entry name" value="moaA_archaeal"/>
    <property type="match status" value="1"/>
</dbReference>
<dbReference type="GO" id="GO:0005525">
    <property type="term" value="F:GTP binding"/>
    <property type="evidence" value="ECO:0007669"/>
    <property type="project" value="UniProtKB-UniRule"/>
</dbReference>
<dbReference type="InterPro" id="IPR058240">
    <property type="entry name" value="rSAM_sf"/>
</dbReference>
<keyword evidence="7 10" id="KW-0342">GTP-binding</keyword>
<evidence type="ECO:0000256" key="6">
    <source>
        <dbReference type="ARBA" id="ARBA00023014"/>
    </source>
</evidence>
<keyword evidence="2 10" id="KW-0949">S-adenosyl-L-methionine</keyword>
<feature type="binding site" evidence="10">
    <location>
        <position position="61"/>
    </location>
    <ligand>
        <name>GTP</name>
        <dbReference type="ChEBI" id="CHEBI:37565"/>
    </ligand>
</feature>
<dbReference type="Pfam" id="PF06463">
    <property type="entry name" value="Mob_synth_C"/>
    <property type="match status" value="1"/>
</dbReference>
<comment type="function">
    <text evidence="10">Catalyzes the cyclization of GTP to (8S)-3',8-cyclo-7,8-dihydroguanosine 5'-triphosphate.</text>
</comment>
<sequence>MKDRYGRDITNLRISVTQQCNLKCQYCHHEGERDAKEDMMTPDEIAKITSLAAKLGVKKVKITGGEPLLRADITEIIEKIRRINSITEISMTTNGVLLSEKAVKLKKAGLNRVNVSLDTINPVKYNNITGVDALKKVQEGIEKAVSIGLNPVKINMVVLKGINSDEIDTMIKWAQGKQLILQLIELIPLGRLYAQYHDDLKEVEEKLISQATRVVEREMNKRRKYYLKSGVEVEVVRPVHNNEFCAHCTRIRLTSNGFLKPCLMRDDNLQDILTPLRRGADEKDLLEIFKTAVMMREPYYK</sequence>
<dbReference type="InterPro" id="IPR007197">
    <property type="entry name" value="rSAM"/>
</dbReference>
<comment type="catalytic activity">
    <reaction evidence="10">
        <text>GTP + AH2 + S-adenosyl-L-methionine = (8S)-3',8-cyclo-7,8-dihydroguanosine 5'-triphosphate + 5'-deoxyadenosine + L-methionine + A + H(+)</text>
        <dbReference type="Rhea" id="RHEA:49576"/>
        <dbReference type="ChEBI" id="CHEBI:13193"/>
        <dbReference type="ChEBI" id="CHEBI:15378"/>
        <dbReference type="ChEBI" id="CHEBI:17319"/>
        <dbReference type="ChEBI" id="CHEBI:17499"/>
        <dbReference type="ChEBI" id="CHEBI:37565"/>
        <dbReference type="ChEBI" id="CHEBI:57844"/>
        <dbReference type="ChEBI" id="CHEBI:59789"/>
        <dbReference type="ChEBI" id="CHEBI:131766"/>
        <dbReference type="EC" id="4.1.99.22"/>
    </reaction>
</comment>
<evidence type="ECO:0000256" key="9">
    <source>
        <dbReference type="ARBA" id="ARBA00023239"/>
    </source>
</evidence>
<feature type="binding site" evidence="10">
    <location>
        <position position="24"/>
    </location>
    <ligand>
        <name>[4Fe-4S] cluster</name>
        <dbReference type="ChEBI" id="CHEBI:49883"/>
        <label>1</label>
        <note>4Fe-4S-S-AdoMet</note>
    </ligand>
</feature>
<feature type="binding site" evidence="10">
    <location>
        <position position="13"/>
    </location>
    <ligand>
        <name>GTP</name>
        <dbReference type="ChEBI" id="CHEBI:37565"/>
    </ligand>
</feature>
<keyword evidence="8 10" id="KW-0501">Molybdenum cofactor biosynthesis</keyword>
<feature type="binding site" evidence="10">
    <location>
        <position position="26"/>
    </location>
    <ligand>
        <name>S-adenosyl-L-methionine</name>
        <dbReference type="ChEBI" id="CHEBI:59789"/>
    </ligand>
</feature>
<feature type="binding site" evidence="10">
    <location>
        <position position="153"/>
    </location>
    <ligand>
        <name>GTP</name>
        <dbReference type="ChEBI" id="CHEBI:37565"/>
    </ligand>
</feature>
<dbReference type="SFLD" id="SFLDS00029">
    <property type="entry name" value="Radical_SAM"/>
    <property type="match status" value="1"/>
</dbReference>
<dbReference type="InterPro" id="IPR013785">
    <property type="entry name" value="Aldolase_TIM"/>
</dbReference>
<feature type="binding site" evidence="10">
    <location>
        <position position="262"/>
    </location>
    <ligand>
        <name>[4Fe-4S] cluster</name>
        <dbReference type="ChEBI" id="CHEBI:49883"/>
        <label>2</label>
        <note>4Fe-4S-substrate</note>
    </ligand>
</feature>
<dbReference type="InterPro" id="IPR006638">
    <property type="entry name" value="Elp3/MiaA/NifB-like_rSAM"/>
</dbReference>
<dbReference type="GO" id="GO:1904047">
    <property type="term" value="F:S-adenosyl-L-methionine binding"/>
    <property type="evidence" value="ECO:0007669"/>
    <property type="project" value="UniProtKB-UniRule"/>
</dbReference>
<feature type="binding site" evidence="10">
    <location>
        <begin position="250"/>
        <end position="252"/>
    </location>
    <ligand>
        <name>GTP</name>
        <dbReference type="ChEBI" id="CHEBI:37565"/>
    </ligand>
</feature>
<dbReference type="NCBIfam" id="TIGR02666">
    <property type="entry name" value="moaA"/>
    <property type="match status" value="1"/>
</dbReference>
<comment type="caution">
    <text evidence="10">Lacks conserved residue(s) required for the propagation of feature annotation.</text>
</comment>
<dbReference type="Pfam" id="PF04055">
    <property type="entry name" value="Radical_SAM"/>
    <property type="match status" value="1"/>
</dbReference>
<dbReference type="HAMAP" id="MF_01225_A">
    <property type="entry name" value="MoaA_A"/>
    <property type="match status" value="1"/>
</dbReference>
<feature type="domain" description="Radical SAM core" evidence="11">
    <location>
        <begin position="4"/>
        <end position="222"/>
    </location>
</feature>
<feature type="binding site" evidence="10">
    <location>
        <position position="248"/>
    </location>
    <ligand>
        <name>[4Fe-4S] cluster</name>
        <dbReference type="ChEBI" id="CHEBI:49883"/>
        <label>2</label>
        <note>4Fe-4S-substrate</note>
    </ligand>
</feature>
<dbReference type="GO" id="GO:0051539">
    <property type="term" value="F:4 iron, 4 sulfur cluster binding"/>
    <property type="evidence" value="ECO:0007669"/>
    <property type="project" value="UniProtKB-UniRule"/>
</dbReference>
<dbReference type="InterPro" id="IPR013485">
    <property type="entry name" value="MoaA_arc"/>
</dbReference>
<evidence type="ECO:0000256" key="3">
    <source>
        <dbReference type="ARBA" id="ARBA00022723"/>
    </source>
</evidence>
<dbReference type="PROSITE" id="PS51918">
    <property type="entry name" value="RADICAL_SAM"/>
    <property type="match status" value="1"/>
</dbReference>
<dbReference type="GO" id="GO:0061798">
    <property type="term" value="F:GTP 3',8'-cyclase activity"/>
    <property type="evidence" value="ECO:0007669"/>
    <property type="project" value="UniProtKB-UniRule"/>
</dbReference>
<dbReference type="EC" id="4.1.99.22" evidence="10"/>
<comment type="similarity">
    <text evidence="10">Belongs to the radical SAM superfamily. MoaA family.</text>
</comment>
<comment type="cofactor">
    <cofactor evidence="10">
        <name>[4Fe-4S] cluster</name>
        <dbReference type="ChEBI" id="CHEBI:49883"/>
    </cofactor>
    <text evidence="10">Binds 2 [4Fe-4S] clusters. Binds 1 [4Fe-4S] cluster coordinated with 3 cysteines and an exchangeable S-adenosyl-L-methionine and 1 [4Fe-4S] cluster coordinated with 3 cysteines and the GTP-derived substrate.</text>
</comment>
<organism evidence="12 13">
    <name type="scientific">Odinarchaeota yellowstonii (strain LCB_4)</name>
    <dbReference type="NCBI Taxonomy" id="1841599"/>
    <lineage>
        <taxon>Archaea</taxon>
        <taxon>Promethearchaeati</taxon>
        <taxon>Candidatus Odinarchaeota</taxon>
        <taxon>Candidatus Odinarchaeia</taxon>
        <taxon>Candidatus Odinarchaeales</taxon>
        <taxon>Candidatus Odinarchaeaceae</taxon>
        <taxon>Candidatus Odinarchaeum</taxon>
    </lineage>
</organism>
<reference evidence="12" key="2">
    <citation type="journal article" date="2022" name="Nat. Microbiol.">
        <title>A closed Candidatus Odinarchaeum chromosome exposes Asgard archaeal viruses.</title>
        <authorList>
            <person name="Tamarit D."/>
            <person name="Caceres E.F."/>
            <person name="Krupovic M."/>
            <person name="Nijland R."/>
            <person name="Eme L."/>
            <person name="Robinson N.P."/>
            <person name="Ettema T.J.G."/>
        </authorList>
    </citation>
    <scope>NUCLEOTIDE SEQUENCE</scope>
    <source>
        <strain evidence="12">LCB_4</strain>
    </source>
</reference>
<evidence type="ECO:0000313" key="13">
    <source>
        <dbReference type="Proteomes" id="UP000186851"/>
    </source>
</evidence>
<dbReference type="SFLD" id="SFLDG01383">
    <property type="entry name" value="cyclic_pyranopterin_phosphate"/>
    <property type="match status" value="1"/>
</dbReference>
<keyword evidence="1 10" id="KW-0004">4Fe-4S</keyword>
<dbReference type="Gene3D" id="3.20.20.70">
    <property type="entry name" value="Aldolase class I"/>
    <property type="match status" value="1"/>
</dbReference>
<feature type="binding site" evidence="10">
    <location>
        <position position="245"/>
    </location>
    <ligand>
        <name>[4Fe-4S] cluster</name>
        <dbReference type="ChEBI" id="CHEBI:49883"/>
        <label>2</label>
        <note>4Fe-4S-substrate</note>
    </ligand>
</feature>
<evidence type="ECO:0000256" key="2">
    <source>
        <dbReference type="ARBA" id="ARBA00022691"/>
    </source>
</evidence>
<feature type="binding site" evidence="10">
    <location>
        <position position="27"/>
    </location>
    <ligand>
        <name>[4Fe-4S] cluster</name>
        <dbReference type="ChEBI" id="CHEBI:49883"/>
        <label>1</label>
        <note>4Fe-4S-S-AdoMet</note>
    </ligand>
</feature>
<keyword evidence="9 10" id="KW-0456">Lyase</keyword>
<dbReference type="Proteomes" id="UP000186851">
    <property type="component" value="Chromosome"/>
</dbReference>
<dbReference type="GO" id="GO:0061799">
    <property type="term" value="F:cyclic pyranopterin monophosphate synthase activity"/>
    <property type="evidence" value="ECO:0007669"/>
    <property type="project" value="TreeGrafter"/>
</dbReference>
<feature type="binding site" evidence="10">
    <location>
        <position position="65"/>
    </location>
    <ligand>
        <name>S-adenosyl-L-methionine</name>
        <dbReference type="ChEBI" id="CHEBI:59789"/>
    </ligand>
</feature>
<dbReference type="SFLD" id="SFLDG01386">
    <property type="entry name" value="main_SPASM_domain-containing"/>
    <property type="match status" value="1"/>
</dbReference>
<name>A0AAF0D3J6_ODILC</name>
<evidence type="ECO:0000313" key="12">
    <source>
        <dbReference type="EMBL" id="WEU41042.1"/>
    </source>
</evidence>
<protein>
    <recommendedName>
        <fullName evidence="10">Probable GTP 3',8-cyclase</fullName>
        <ecNumber evidence="10">4.1.99.22</ecNumber>
    </recommendedName>
    <alternativeName>
        <fullName evidence="10">Molybdenum cofactor biosynthesis protein A</fullName>
    </alternativeName>
</protein>
<evidence type="ECO:0000256" key="8">
    <source>
        <dbReference type="ARBA" id="ARBA00023150"/>
    </source>
</evidence>
<dbReference type="NCBIfam" id="NF001199">
    <property type="entry name" value="PRK00164.2-1"/>
    <property type="match status" value="1"/>
</dbReference>
<dbReference type="CDD" id="cd21117">
    <property type="entry name" value="Twitch_MoaA"/>
    <property type="match status" value="1"/>
</dbReference>
<dbReference type="GO" id="GO:0046872">
    <property type="term" value="F:metal ion binding"/>
    <property type="evidence" value="ECO:0007669"/>
    <property type="project" value="UniProtKB-KW"/>
</dbReference>
<proteinExistence type="inferred from homology"/>
<evidence type="ECO:0000256" key="5">
    <source>
        <dbReference type="ARBA" id="ARBA00023004"/>
    </source>
</evidence>
<dbReference type="EMBL" id="CP091871">
    <property type="protein sequence ID" value="WEU41042.1"/>
    <property type="molecule type" value="Genomic_DNA"/>
</dbReference>
<keyword evidence="5 10" id="KW-0408">Iron</keyword>
<evidence type="ECO:0000259" key="11">
    <source>
        <dbReference type="PROSITE" id="PS51918"/>
    </source>
</evidence>
<reference evidence="12" key="1">
    <citation type="journal article" date="2017" name="Nature">
        <title>Asgard archaea illuminate the origin of eukaryotic cellular complexity.</title>
        <authorList>
            <person name="Zaremba-Niedzwiedzka K."/>
            <person name="Caceres E.F."/>
            <person name="Saw J.H."/>
            <person name="Backstrom D."/>
            <person name="Juzokaite L."/>
            <person name="Vancaester E."/>
            <person name="Seitz K.W."/>
            <person name="Anantharaman K."/>
            <person name="Starnawski P."/>
            <person name="Kjeldsen K.U."/>
            <person name="Scott M.B."/>
            <person name="Nunoura T."/>
            <person name="Banfield J.F."/>
            <person name="Schramm A."/>
            <person name="Baker B.J."/>
            <person name="Spang A."/>
            <person name="Ettema T.J.G."/>
        </authorList>
    </citation>
    <scope>NUCLEOTIDE SEQUENCE</scope>
    <source>
        <strain evidence="12">LCB_4</strain>
    </source>
</reference>
<keyword evidence="3 10" id="KW-0479">Metal-binding</keyword>
<dbReference type="InterPro" id="IPR013483">
    <property type="entry name" value="MoaA"/>
</dbReference>
<dbReference type="PANTHER" id="PTHR22960:SF0">
    <property type="entry name" value="MOLYBDENUM COFACTOR BIOSYNTHESIS PROTEIN 1"/>
    <property type="match status" value="1"/>
</dbReference>
<dbReference type="InterPro" id="IPR010505">
    <property type="entry name" value="MoaA_twitch"/>
</dbReference>
<feature type="binding site" evidence="10">
    <location>
        <position position="20"/>
    </location>
    <ligand>
        <name>[4Fe-4S] cluster</name>
        <dbReference type="ChEBI" id="CHEBI:49883"/>
        <label>1</label>
        <note>4Fe-4S-S-AdoMet</note>
    </ligand>
</feature>
<keyword evidence="6 10" id="KW-0411">Iron-sulfur</keyword>
<dbReference type="AlphaFoldDB" id="A0AAF0D3J6"/>
<keyword evidence="4 10" id="KW-0547">Nucleotide-binding</keyword>
<accession>A0AAF0D3J6</accession>
<feature type="binding site" evidence="10">
    <location>
        <position position="92"/>
    </location>
    <ligand>
        <name>GTP</name>
        <dbReference type="ChEBI" id="CHEBI:37565"/>
    </ligand>
</feature>
<dbReference type="CDD" id="cd01335">
    <property type="entry name" value="Radical_SAM"/>
    <property type="match status" value="1"/>
</dbReference>
<dbReference type="InterPro" id="IPR040064">
    <property type="entry name" value="MoaA-like"/>
</dbReference>
<dbReference type="SUPFAM" id="SSF102114">
    <property type="entry name" value="Radical SAM enzymes"/>
    <property type="match status" value="1"/>
</dbReference>
<evidence type="ECO:0000256" key="7">
    <source>
        <dbReference type="ARBA" id="ARBA00023134"/>
    </source>
</evidence>
<dbReference type="SFLD" id="SFLDG01067">
    <property type="entry name" value="SPASM/twitch_domain_containing"/>
    <property type="match status" value="1"/>
</dbReference>
<dbReference type="SMART" id="SM00729">
    <property type="entry name" value="Elp3"/>
    <property type="match status" value="1"/>
</dbReference>
<dbReference type="GO" id="GO:0006777">
    <property type="term" value="P:Mo-molybdopterin cofactor biosynthetic process"/>
    <property type="evidence" value="ECO:0007669"/>
    <property type="project" value="UniProtKB-UniRule"/>
</dbReference>
<feature type="binding site" evidence="10">
    <location>
        <position position="116"/>
    </location>
    <ligand>
        <name>S-adenosyl-L-methionine</name>
        <dbReference type="ChEBI" id="CHEBI:59789"/>
    </ligand>
</feature>
<dbReference type="KEGG" id="oyw:OdinLCB4_002070"/>
<dbReference type="PANTHER" id="PTHR22960">
    <property type="entry name" value="MOLYBDOPTERIN COFACTOR SYNTHESIS PROTEIN A"/>
    <property type="match status" value="1"/>
</dbReference>
<evidence type="ECO:0000256" key="10">
    <source>
        <dbReference type="HAMAP-Rule" id="MF_01225"/>
    </source>
</evidence>
<evidence type="ECO:0000256" key="1">
    <source>
        <dbReference type="ARBA" id="ARBA00022485"/>
    </source>
</evidence>
<dbReference type="InterPro" id="IPR050105">
    <property type="entry name" value="MoCo_biosynth_MoaA/MoaC"/>
</dbReference>
<comment type="pathway">
    <text evidence="10">Cofactor biosynthesis; molybdopterin biosynthesis.</text>
</comment>
<gene>
    <name evidence="10 12" type="primary">moaA</name>
    <name evidence="12" type="ORF">OdinLCB4_002070</name>
</gene>
<evidence type="ECO:0000256" key="4">
    <source>
        <dbReference type="ARBA" id="ARBA00022741"/>
    </source>
</evidence>